<keyword evidence="3" id="KW-1185">Reference proteome</keyword>
<proteinExistence type="predicted"/>
<dbReference type="Gene3D" id="1.25.40.10">
    <property type="entry name" value="Tetratricopeptide repeat domain"/>
    <property type="match status" value="2"/>
</dbReference>
<feature type="domain" description="CHAT" evidence="1">
    <location>
        <begin position="669"/>
        <end position="944"/>
    </location>
</feature>
<dbReference type="PANTHER" id="PTHR10098:SF108">
    <property type="entry name" value="TETRATRICOPEPTIDE REPEAT PROTEIN 28"/>
    <property type="match status" value="1"/>
</dbReference>
<evidence type="ECO:0000313" key="2">
    <source>
        <dbReference type="EMBL" id="TFK51806.1"/>
    </source>
</evidence>
<dbReference type="SUPFAM" id="SSF81901">
    <property type="entry name" value="HCP-like"/>
    <property type="match status" value="1"/>
</dbReference>
<dbReference type="InterPro" id="IPR011990">
    <property type="entry name" value="TPR-like_helical_dom_sf"/>
</dbReference>
<evidence type="ECO:0000313" key="3">
    <source>
        <dbReference type="Proteomes" id="UP000305948"/>
    </source>
</evidence>
<sequence>MAGDLEALLTIPSYDLNNFELFFPEKDHGGNYEPVYLKPKNDISTSTCRGGDDGTILLKAEEHSRIGHEFLGRYRLEGDLQVLAMARHHFLEAVSGHHLAVPWWNWIIYLNNIGNTYQMRHERNGDLNDLEEAIKYYDFTLKHCPPTHPGVAAFHTNLGIVLLLRSERTSSSDDMEAALQHKRRAFSLLRPEDPLRPRALQDLGHVHLWRYHNTHNEPDLVAATSYYKKALECTPEDDIDILVRYNSLGVAQWNLYNRRKRSEDLEAALENWKNAVARTPAEHHLLPYLQGNLGRGYVTRFNTGGDVEDINKAFAYLKDGIRLVSEDDTQLQLYLYWDTLASAYFTKYKRFGDAEDLSQAVHAYEQAIDTCAEGHSILPLILTHKAEANLHQRTDTGLNAALECYRRALALGVGSPDVLLRAGYMLGENAYANNLYEIALEGYAAAMELLPRTLSLGLDMHERRHVLEHFRWLAVDAAACFIQNGRLQGAVETLEHGRSVMFSQMLNLRTSFDDLKSAHPDLHSRLVHLSEQLRTVNAEPNLFRDGAGVDVGSEALSVARQWEKLMVDIRSVPEFSNFLQPPSFQELYPEPKDGTIVILNCSEWRCDALIIPANRTEIHLVPLDQITHERALHLGEHVSGLAAGYRDVVQEGNMRHIRRQRPKQSLDDVLQEVYEKVVEPVIALIGSMQVTSDRIWWCPTSAFTGLPFHAALLYAGRRNQALARYISSYIPSLSSLFPGQSSPTIPFQLLSVAISETEGHDSLPETLTEAQYIKAIVDADLRASLVNQEVSPASIAEILPRCSWAHFSCHGVQDNEDPFKSGLVMPDGGRLQLSDLMTLELPAAQFVFLSACQTGTGDIALLDEALHLAGGFLFAGFKSAIATLWSMNDLDGPAVAQEVYSYLFRDGKHIPDLSEVPRALHRAVLKLQGRGISTERWVPFIHMGV</sequence>
<protein>
    <recommendedName>
        <fullName evidence="1">CHAT domain-containing protein</fullName>
    </recommendedName>
</protein>
<dbReference type="PANTHER" id="PTHR10098">
    <property type="entry name" value="RAPSYN-RELATED"/>
    <property type="match status" value="1"/>
</dbReference>
<dbReference type="OrthoDB" id="9991317at2759"/>
<accession>A0A5C3N5Q7</accession>
<dbReference type="Pfam" id="PF12770">
    <property type="entry name" value="CHAT"/>
    <property type="match status" value="1"/>
</dbReference>
<dbReference type="EMBL" id="ML213510">
    <property type="protein sequence ID" value="TFK51806.1"/>
    <property type="molecule type" value="Genomic_DNA"/>
</dbReference>
<dbReference type="InterPro" id="IPR024983">
    <property type="entry name" value="CHAT_dom"/>
</dbReference>
<organism evidence="2 3">
    <name type="scientific">Heliocybe sulcata</name>
    <dbReference type="NCBI Taxonomy" id="5364"/>
    <lineage>
        <taxon>Eukaryota</taxon>
        <taxon>Fungi</taxon>
        <taxon>Dikarya</taxon>
        <taxon>Basidiomycota</taxon>
        <taxon>Agaricomycotina</taxon>
        <taxon>Agaricomycetes</taxon>
        <taxon>Gloeophyllales</taxon>
        <taxon>Gloeophyllaceae</taxon>
        <taxon>Heliocybe</taxon>
    </lineage>
</organism>
<dbReference type="AlphaFoldDB" id="A0A5C3N5Q7"/>
<reference evidence="2 3" key="1">
    <citation type="journal article" date="2019" name="Nat. Ecol. Evol.">
        <title>Megaphylogeny resolves global patterns of mushroom evolution.</title>
        <authorList>
            <person name="Varga T."/>
            <person name="Krizsan K."/>
            <person name="Foldi C."/>
            <person name="Dima B."/>
            <person name="Sanchez-Garcia M."/>
            <person name="Sanchez-Ramirez S."/>
            <person name="Szollosi G.J."/>
            <person name="Szarkandi J.G."/>
            <person name="Papp V."/>
            <person name="Albert L."/>
            <person name="Andreopoulos W."/>
            <person name="Angelini C."/>
            <person name="Antonin V."/>
            <person name="Barry K.W."/>
            <person name="Bougher N.L."/>
            <person name="Buchanan P."/>
            <person name="Buyck B."/>
            <person name="Bense V."/>
            <person name="Catcheside P."/>
            <person name="Chovatia M."/>
            <person name="Cooper J."/>
            <person name="Damon W."/>
            <person name="Desjardin D."/>
            <person name="Finy P."/>
            <person name="Geml J."/>
            <person name="Haridas S."/>
            <person name="Hughes K."/>
            <person name="Justo A."/>
            <person name="Karasinski D."/>
            <person name="Kautmanova I."/>
            <person name="Kiss B."/>
            <person name="Kocsube S."/>
            <person name="Kotiranta H."/>
            <person name="LaButti K.M."/>
            <person name="Lechner B.E."/>
            <person name="Liimatainen K."/>
            <person name="Lipzen A."/>
            <person name="Lukacs Z."/>
            <person name="Mihaltcheva S."/>
            <person name="Morgado L.N."/>
            <person name="Niskanen T."/>
            <person name="Noordeloos M.E."/>
            <person name="Ohm R.A."/>
            <person name="Ortiz-Santana B."/>
            <person name="Ovrebo C."/>
            <person name="Racz N."/>
            <person name="Riley R."/>
            <person name="Savchenko A."/>
            <person name="Shiryaev A."/>
            <person name="Soop K."/>
            <person name="Spirin V."/>
            <person name="Szebenyi C."/>
            <person name="Tomsovsky M."/>
            <person name="Tulloss R.E."/>
            <person name="Uehling J."/>
            <person name="Grigoriev I.V."/>
            <person name="Vagvolgyi C."/>
            <person name="Papp T."/>
            <person name="Martin F.M."/>
            <person name="Miettinen O."/>
            <person name="Hibbett D.S."/>
            <person name="Nagy L.G."/>
        </authorList>
    </citation>
    <scope>NUCLEOTIDE SEQUENCE [LARGE SCALE GENOMIC DNA]</scope>
    <source>
        <strain evidence="2 3">OMC1185</strain>
    </source>
</reference>
<name>A0A5C3N5Q7_9AGAM</name>
<dbReference type="Proteomes" id="UP000305948">
    <property type="component" value="Unassembled WGS sequence"/>
</dbReference>
<gene>
    <name evidence="2" type="ORF">OE88DRAFT_1725394</name>
</gene>
<dbReference type="STRING" id="5364.A0A5C3N5Q7"/>
<evidence type="ECO:0000259" key="1">
    <source>
        <dbReference type="Pfam" id="PF12770"/>
    </source>
</evidence>